<evidence type="ECO:0000313" key="1">
    <source>
        <dbReference type="EMBL" id="KAI3847436.1"/>
    </source>
</evidence>
<organism evidence="1 2">
    <name type="scientific">Papaver atlanticum</name>
    <dbReference type="NCBI Taxonomy" id="357466"/>
    <lineage>
        <taxon>Eukaryota</taxon>
        <taxon>Viridiplantae</taxon>
        <taxon>Streptophyta</taxon>
        <taxon>Embryophyta</taxon>
        <taxon>Tracheophyta</taxon>
        <taxon>Spermatophyta</taxon>
        <taxon>Magnoliopsida</taxon>
        <taxon>Ranunculales</taxon>
        <taxon>Papaveraceae</taxon>
        <taxon>Papaveroideae</taxon>
        <taxon>Papaver</taxon>
    </lineage>
</organism>
<protein>
    <submittedName>
        <fullName evidence="1">Uncharacterized protein</fullName>
    </submittedName>
</protein>
<evidence type="ECO:0000313" key="2">
    <source>
        <dbReference type="Proteomes" id="UP001202328"/>
    </source>
</evidence>
<accession>A0AAD4X6E9</accession>
<proteinExistence type="predicted"/>
<keyword evidence="2" id="KW-1185">Reference proteome</keyword>
<comment type="caution">
    <text evidence="1">The sequence shown here is derived from an EMBL/GenBank/DDBJ whole genome shotgun (WGS) entry which is preliminary data.</text>
</comment>
<reference evidence="1" key="1">
    <citation type="submission" date="2022-04" db="EMBL/GenBank/DDBJ databases">
        <title>A functionally conserved STORR gene fusion in Papaver species that diverged 16.8 million years ago.</title>
        <authorList>
            <person name="Catania T."/>
        </authorList>
    </citation>
    <scope>NUCLEOTIDE SEQUENCE</scope>
    <source>
        <strain evidence="1">S-188037</strain>
    </source>
</reference>
<dbReference type="Proteomes" id="UP001202328">
    <property type="component" value="Unassembled WGS sequence"/>
</dbReference>
<gene>
    <name evidence="1" type="ORF">MKW98_032762</name>
</gene>
<dbReference type="AlphaFoldDB" id="A0AAD4X6E9"/>
<name>A0AAD4X6E9_9MAGN</name>
<dbReference type="EMBL" id="JAJJMB010016409">
    <property type="protein sequence ID" value="KAI3847436.1"/>
    <property type="molecule type" value="Genomic_DNA"/>
</dbReference>
<sequence>MAGENHANQFSLSSALRLIVFSTAVSKCHRPNHCNLKSQYQLKAYPISEIYTSNIQVSQRMSKFLDEELEEHAIVLESGCS</sequence>